<dbReference type="GO" id="GO:0016226">
    <property type="term" value="P:iron-sulfur cluster assembly"/>
    <property type="evidence" value="ECO:0007669"/>
    <property type="project" value="TreeGrafter"/>
</dbReference>
<organism evidence="2 3">
    <name type="scientific">Piscirickettsia salmonis</name>
    <dbReference type="NCBI Taxonomy" id="1238"/>
    <lineage>
        <taxon>Bacteria</taxon>
        <taxon>Pseudomonadati</taxon>
        <taxon>Pseudomonadota</taxon>
        <taxon>Gammaproteobacteria</taxon>
        <taxon>Thiotrichales</taxon>
        <taxon>Piscirickettsiaceae</taxon>
        <taxon>Piscirickettsia</taxon>
    </lineage>
</organism>
<dbReference type="PANTHER" id="PTHR22602">
    <property type="entry name" value="TRANSFERASE CAF17, MITOCHONDRIAL-RELATED"/>
    <property type="match status" value="1"/>
</dbReference>
<name>A0A6I5XZV4_PISSA</name>
<dbReference type="PIRSF" id="PIRSF006487">
    <property type="entry name" value="GcvT"/>
    <property type="match status" value="1"/>
</dbReference>
<dbReference type="SUPFAM" id="SSF103025">
    <property type="entry name" value="Folate-binding domain"/>
    <property type="match status" value="1"/>
</dbReference>
<accession>A0A6I5XZV4</accession>
<dbReference type="Gene3D" id="2.40.30.160">
    <property type="match status" value="1"/>
</dbReference>
<dbReference type="Gene3D" id="3.30.70.1630">
    <property type="match status" value="1"/>
</dbReference>
<dbReference type="InterPro" id="IPR045179">
    <property type="entry name" value="YgfZ/GcvT"/>
</dbReference>
<dbReference type="GO" id="GO:0004047">
    <property type="term" value="F:aminomethyltransferase activity"/>
    <property type="evidence" value="ECO:0007669"/>
    <property type="project" value="UniProtKB-EC"/>
</dbReference>
<dbReference type="Proteomes" id="UP000029558">
    <property type="component" value="Chromosome"/>
</dbReference>
<keyword evidence="2" id="KW-0808">Transferase</keyword>
<sequence>MSTPLSWQQQINSDPNINLPYARRLELDHQCYLTALTQTEILTIKADLKKAQELMQGQFTCNINQLSTTQSLLGACCNPQGRIIATFRIFYHQGHYHLSMQQGTAELLKAHLDKFAIFYRAELIINTEIKVLALIGQGANDYINTHFNSPLIDQANPEANQHNTELNISLIQAPGTHRYELYGNESDLASWLNHNQLQTAPALNWYQGNINNHLPEITPVLSGECLPHDLGLNKTTMIDFNKGCYSGQEIIARMHYRGTPKRSGFVVHWQGNPAAPGDVIYGNHQKKVGTIINSVPLEKNQHIAFCSLSHQQLDNELTIHQQPLQINDNEKI</sequence>
<dbReference type="EC" id="2.1.2.10" evidence="2"/>
<gene>
    <name evidence="2" type="primary">gcvT</name>
    <name evidence="2" type="ORF">KU39_1963</name>
</gene>
<dbReference type="RefSeq" id="WP_027242768.1">
    <property type="nucleotide sequence ID" value="NZ_CP012508.1"/>
</dbReference>
<evidence type="ECO:0000313" key="3">
    <source>
        <dbReference type="Proteomes" id="UP000029558"/>
    </source>
</evidence>
<evidence type="ECO:0000256" key="1">
    <source>
        <dbReference type="PIRSR" id="PIRSR006487-1"/>
    </source>
</evidence>
<protein>
    <submittedName>
        <fullName evidence="2">Glycine cleavage protein GcvT</fullName>
        <ecNumber evidence="2">2.1.2.10</ecNumber>
    </submittedName>
</protein>
<dbReference type="AlphaFoldDB" id="A0A6I5XZV4"/>
<dbReference type="EMBL" id="CP012508">
    <property type="protein sequence ID" value="ALB23143.1"/>
    <property type="molecule type" value="Genomic_DNA"/>
</dbReference>
<evidence type="ECO:0000313" key="2">
    <source>
        <dbReference type="EMBL" id="ALB23143.1"/>
    </source>
</evidence>
<feature type="binding site" evidence="1">
    <location>
        <position position="180"/>
    </location>
    <ligand>
        <name>substrate</name>
    </ligand>
</feature>
<reference evidence="2 3" key="1">
    <citation type="journal article" date="2014" name="Genome Announc.">
        <title>Comparative Genome Analysis of Two Isolates of the Fish Pathogen Piscirickettsia salmonis from Different Hosts Reveals Major Differences in Virulence-Associated Secretion Systems.</title>
        <authorList>
            <person name="Bohle H."/>
            <person name="Henriquez P."/>
            <person name="Grothusen H."/>
            <person name="Navas E."/>
            <person name="Sandoval A."/>
            <person name="Bustamante F."/>
            <person name="Bustos P."/>
            <person name="Mancilla M."/>
        </authorList>
    </citation>
    <scope>NUCLEOTIDE SEQUENCE [LARGE SCALE GENOMIC DNA]</scope>
    <source>
        <strain evidence="3">B1-32597</strain>
    </source>
</reference>
<dbReference type="Gene3D" id="3.30.70.1400">
    <property type="entry name" value="Aminomethyltransferase beta-barrel domains"/>
    <property type="match status" value="1"/>
</dbReference>
<dbReference type="InterPro" id="IPR017703">
    <property type="entry name" value="YgfZ/GCV_T_CS"/>
</dbReference>
<dbReference type="NCBIfam" id="TIGR03317">
    <property type="entry name" value="ygfZ_signature"/>
    <property type="match status" value="1"/>
</dbReference>
<dbReference type="PANTHER" id="PTHR22602:SF0">
    <property type="entry name" value="TRANSFERASE CAF17, MITOCHONDRIAL-RELATED"/>
    <property type="match status" value="1"/>
</dbReference>
<proteinExistence type="predicted"/>